<name>A0ACC1THG5_9AGAR</name>
<gene>
    <name evidence="1" type="ORF">F5876DRAFT_70888</name>
</gene>
<accession>A0ACC1THG5</accession>
<comment type="caution">
    <text evidence="1">The sequence shown here is derived from an EMBL/GenBank/DDBJ whole genome shotgun (WGS) entry which is preliminary data.</text>
</comment>
<evidence type="ECO:0000313" key="1">
    <source>
        <dbReference type="EMBL" id="KAJ3804131.1"/>
    </source>
</evidence>
<dbReference type="EMBL" id="MU796275">
    <property type="protein sequence ID" value="KAJ3804131.1"/>
    <property type="molecule type" value="Genomic_DNA"/>
</dbReference>
<protein>
    <submittedName>
        <fullName evidence="1">Uncharacterized protein</fullName>
    </submittedName>
</protein>
<dbReference type="Proteomes" id="UP001163835">
    <property type="component" value="Unassembled WGS sequence"/>
</dbReference>
<keyword evidence="2" id="KW-1185">Reference proteome</keyword>
<evidence type="ECO:0000313" key="2">
    <source>
        <dbReference type="Proteomes" id="UP001163835"/>
    </source>
</evidence>
<proteinExistence type="predicted"/>
<reference evidence="1" key="1">
    <citation type="submission" date="2022-09" db="EMBL/GenBank/DDBJ databases">
        <title>A Global Phylogenomic Analysis of the Shiitake Genus Lentinula.</title>
        <authorList>
            <consortium name="DOE Joint Genome Institute"/>
            <person name="Sierra-Patev S."/>
            <person name="Min B."/>
            <person name="Naranjo-Ortiz M."/>
            <person name="Looney B."/>
            <person name="Konkel Z."/>
            <person name="Slot J.C."/>
            <person name="Sakamoto Y."/>
            <person name="Steenwyk J.L."/>
            <person name="Rokas A."/>
            <person name="Carro J."/>
            <person name="Camarero S."/>
            <person name="Ferreira P."/>
            <person name="Molpeceres G."/>
            <person name="Ruiz-Duenas F.J."/>
            <person name="Serrano A."/>
            <person name="Henrissat B."/>
            <person name="Drula E."/>
            <person name="Hughes K.W."/>
            <person name="Mata J.L."/>
            <person name="Ishikawa N.K."/>
            <person name="Vargas-Isla R."/>
            <person name="Ushijima S."/>
            <person name="Smith C.A."/>
            <person name="Ahrendt S."/>
            <person name="Andreopoulos W."/>
            <person name="He G."/>
            <person name="Labutti K."/>
            <person name="Lipzen A."/>
            <person name="Ng V."/>
            <person name="Riley R."/>
            <person name="Sandor L."/>
            <person name="Barry K."/>
            <person name="Martinez A.T."/>
            <person name="Xiao Y."/>
            <person name="Gibbons J.G."/>
            <person name="Terashima K."/>
            <person name="Grigoriev I.V."/>
            <person name="Hibbett D.S."/>
        </authorList>
    </citation>
    <scope>NUCLEOTIDE SEQUENCE</scope>
    <source>
        <strain evidence="1">TMI1499</strain>
    </source>
</reference>
<sequence>MRKKVDITIHQHMIRIHSSSDTTPTQLLSLPLSPSLLFPPSPPSPLYLHIFPTCGKTQNPKPKKMKTPSERQGDEIVFGGMDGPSPSPPTSAPNPEHSGSPPLGILFSDSRPAMFWSLRDLTSSATEPTGPTEGVQIWSATGRMCAVVVTRRIEGGTGKGDEGEKEKGQEGKGKRKERKQNLDKLKENSRRWLICG</sequence>
<organism evidence="1 2">
    <name type="scientific">Lentinula aff. lateritia</name>
    <dbReference type="NCBI Taxonomy" id="2804960"/>
    <lineage>
        <taxon>Eukaryota</taxon>
        <taxon>Fungi</taxon>
        <taxon>Dikarya</taxon>
        <taxon>Basidiomycota</taxon>
        <taxon>Agaricomycotina</taxon>
        <taxon>Agaricomycetes</taxon>
        <taxon>Agaricomycetidae</taxon>
        <taxon>Agaricales</taxon>
        <taxon>Marasmiineae</taxon>
        <taxon>Omphalotaceae</taxon>
        <taxon>Lentinula</taxon>
    </lineage>
</organism>